<dbReference type="EMBL" id="QSBD01000019">
    <property type="protein sequence ID" value="RGW95999.1"/>
    <property type="molecule type" value="Genomic_DNA"/>
</dbReference>
<dbReference type="InterPro" id="IPR003615">
    <property type="entry name" value="HNH_nuc"/>
</dbReference>
<evidence type="ECO:0000313" key="2">
    <source>
        <dbReference type="EMBL" id="RGW95999.1"/>
    </source>
</evidence>
<keyword evidence="2" id="KW-0378">Hydrolase</keyword>
<dbReference type="GO" id="GO:0004519">
    <property type="term" value="F:endonuclease activity"/>
    <property type="evidence" value="ECO:0007669"/>
    <property type="project" value="UniProtKB-KW"/>
</dbReference>
<evidence type="ECO:0000313" key="3">
    <source>
        <dbReference type="Proteomes" id="UP000284777"/>
    </source>
</evidence>
<accession>A0A413DZU1</accession>
<dbReference type="AlphaFoldDB" id="A0A413DZU1"/>
<dbReference type="RefSeq" id="WP_117902452.1">
    <property type="nucleotide sequence ID" value="NZ_QSBD01000019.1"/>
</dbReference>
<proteinExistence type="predicted"/>
<sequence length="357" mass="42223">MNIPQSRLLSTVRLSKIFANTVATYKYFWFLSILQIHAKTEDLRIDVWNIVIRMVANAWYPIHYFHLSFGKSDSLFNIVIELQKITGIPIDADVETICTTLRDGLKDIQTKSRLRILTFNVPYRFLRPWINTSDDKEMVVRSQTLENDCLYALYKDEVEFYIMLNPAWDLYLHNHYNILMDFTYWNLTQFLQIRNPNVPAISNKLIKPEKRDSLSNQHRYWDMVINLGGPIQCLYTGKELYQGCYALDHFLPWTFVSHNLNWNLVPSDGNINSSKSNKLPDLNIYLRKLADIQHRSLRICINAHKTPKTLEDYLSLGYTPRELAEMSDNQFMEIYERTFKPMNQIALNMGYDTWKYD</sequence>
<organism evidence="2 3">
    <name type="scientific">Bacteroides stercoris</name>
    <dbReference type="NCBI Taxonomy" id="46506"/>
    <lineage>
        <taxon>Bacteria</taxon>
        <taxon>Pseudomonadati</taxon>
        <taxon>Bacteroidota</taxon>
        <taxon>Bacteroidia</taxon>
        <taxon>Bacteroidales</taxon>
        <taxon>Bacteroidaceae</taxon>
        <taxon>Bacteroides</taxon>
    </lineage>
</organism>
<dbReference type="Pfam" id="PF13395">
    <property type="entry name" value="HNH_4"/>
    <property type="match status" value="1"/>
</dbReference>
<reference evidence="2 3" key="1">
    <citation type="submission" date="2018-08" db="EMBL/GenBank/DDBJ databases">
        <title>A genome reference for cultivated species of the human gut microbiota.</title>
        <authorList>
            <person name="Zou Y."/>
            <person name="Xue W."/>
            <person name="Luo G."/>
        </authorList>
    </citation>
    <scope>NUCLEOTIDE SEQUENCE [LARGE SCALE GENOMIC DNA]</scope>
    <source>
        <strain evidence="2 3">AF05-4</strain>
    </source>
</reference>
<keyword evidence="2" id="KW-0255">Endonuclease</keyword>
<protein>
    <submittedName>
        <fullName evidence="2">HNH endonuclease</fullName>
    </submittedName>
</protein>
<gene>
    <name evidence="2" type="ORF">DWV41_12170</name>
</gene>
<dbReference type="Gene3D" id="1.10.30.50">
    <property type="match status" value="1"/>
</dbReference>
<feature type="domain" description="HNH nuclease" evidence="1">
    <location>
        <begin position="233"/>
        <end position="280"/>
    </location>
</feature>
<name>A0A413DZU1_BACSE</name>
<dbReference type="Proteomes" id="UP000284777">
    <property type="component" value="Unassembled WGS sequence"/>
</dbReference>
<comment type="caution">
    <text evidence="2">The sequence shown here is derived from an EMBL/GenBank/DDBJ whole genome shotgun (WGS) entry which is preliminary data.</text>
</comment>
<keyword evidence="2" id="KW-0540">Nuclease</keyword>
<evidence type="ECO:0000259" key="1">
    <source>
        <dbReference type="Pfam" id="PF13395"/>
    </source>
</evidence>